<keyword evidence="2" id="KW-1185">Reference proteome</keyword>
<gene>
    <name evidence="1" type="ORF">VCR31J2_1370072</name>
</gene>
<dbReference type="RefSeq" id="WP_157373177.1">
    <property type="nucleotide sequence ID" value="NZ_LK933985.1"/>
</dbReference>
<dbReference type="Proteomes" id="UP000041625">
    <property type="component" value="Unassembled WGS sequence"/>
</dbReference>
<proteinExistence type="predicted"/>
<protein>
    <submittedName>
        <fullName evidence="1">Uncharacterized protein</fullName>
    </submittedName>
</protein>
<reference evidence="1 2" key="1">
    <citation type="submission" date="2014-06" db="EMBL/GenBank/DDBJ databases">
        <authorList>
            <person name="Le Roux F."/>
        </authorList>
    </citation>
    <scope>NUCLEOTIDE SEQUENCE [LARGE SCALE GENOMIC DNA]</scope>
    <source>
        <strain evidence="1 2">J2-31</strain>
    </source>
</reference>
<name>A0AA87C158_9VIBR</name>
<evidence type="ECO:0000313" key="2">
    <source>
        <dbReference type="Proteomes" id="UP000041625"/>
    </source>
</evidence>
<sequence length="50" mass="5683">MNVFLLPPERHFDGGLGATAGEFKRSAEELKVLWRICRFAIYSVIQLNST</sequence>
<evidence type="ECO:0000313" key="1">
    <source>
        <dbReference type="EMBL" id="CDT86950.1"/>
    </source>
</evidence>
<dbReference type="AlphaFoldDB" id="A0AA87C158"/>
<accession>A0AA87C158</accession>
<dbReference type="EMBL" id="CCKJ01000043">
    <property type="protein sequence ID" value="CDT86950.1"/>
    <property type="molecule type" value="Genomic_DNA"/>
</dbReference>
<comment type="caution">
    <text evidence="1">The sequence shown here is derived from an EMBL/GenBank/DDBJ whole genome shotgun (WGS) entry which is preliminary data.</text>
</comment>
<organism evidence="1 2">
    <name type="scientific">Vibrio coralliirubri</name>
    <dbReference type="NCBI Taxonomy" id="1516159"/>
    <lineage>
        <taxon>Bacteria</taxon>
        <taxon>Pseudomonadati</taxon>
        <taxon>Pseudomonadota</taxon>
        <taxon>Gammaproteobacteria</taxon>
        <taxon>Vibrionales</taxon>
        <taxon>Vibrionaceae</taxon>
        <taxon>Vibrio</taxon>
    </lineage>
</organism>